<dbReference type="Proteomes" id="UP000652755">
    <property type="component" value="Unassembled WGS sequence"/>
</dbReference>
<keyword evidence="3" id="KW-1185">Reference proteome</keyword>
<dbReference type="RefSeq" id="WP_187072654.1">
    <property type="nucleotide sequence ID" value="NZ_JACRYL010000017.1"/>
</dbReference>
<dbReference type="PANTHER" id="PTHR13504:SF33">
    <property type="entry name" value="FIC FAMILY PROTEIN"/>
    <property type="match status" value="1"/>
</dbReference>
<dbReference type="InterPro" id="IPR036597">
    <property type="entry name" value="Fido-like_dom_sf"/>
</dbReference>
<comment type="caution">
    <text evidence="2">The sequence shown here is derived from an EMBL/GenBank/DDBJ whole genome shotgun (WGS) entry which is preliminary data.</text>
</comment>
<dbReference type="InterPro" id="IPR025230">
    <property type="entry name" value="DUF4172"/>
</dbReference>
<reference evidence="2 3" key="1">
    <citation type="submission" date="2020-08" db="EMBL/GenBank/DDBJ databases">
        <authorList>
            <person name="Sun Q."/>
            <person name="Inoue M."/>
        </authorList>
    </citation>
    <scope>NUCLEOTIDE SEQUENCE [LARGE SCALE GENOMIC DNA]</scope>
    <source>
        <strain evidence="2 3">CCM 8938</strain>
    </source>
</reference>
<dbReference type="EMBL" id="JACRYL010000017">
    <property type="protein sequence ID" value="MBC6112232.1"/>
    <property type="molecule type" value="Genomic_DNA"/>
</dbReference>
<dbReference type="Gene3D" id="1.10.10.10">
    <property type="entry name" value="Winged helix-like DNA-binding domain superfamily/Winged helix DNA-binding domain"/>
    <property type="match status" value="1"/>
</dbReference>
<sequence length="367" mass="41692">MYIYEYKDWPNFTWNLEQIADLLAEVRFNQGKLLGVMETLGFDIQEEAMLKTLTADVLKSSEIEGEILNADQVRSSIARRLGMDIAGLVSSDRNVEGIVEMMLDATQNFAKNLSEERLFGWHANLFPTGRSGLYKIIVGDWRNNSKEDPMQVVSGAMGRERIHYQAPDSKGLPNETKKFFDWFNADLAYDPILKAGIAHLWFVTLHPFDDGNGRISRAIADMQLSRADKSAQRFYSMSAQIRLERNKYYDILEQTQSGSLDITSWLVWFLECLNRALSVTDHTLASVKRKAKLWENLNLIVLNDRQKLMINKLLDGFDGKLTSSKWAKIAKCSQDTAGRDIQNLVDKGILIKDSAGGRSTSYSLKEN</sequence>
<feature type="domain" description="Fido" evidence="1">
    <location>
        <begin position="113"/>
        <end position="271"/>
    </location>
</feature>
<accession>A0ABR7KVY7</accession>
<dbReference type="PANTHER" id="PTHR13504">
    <property type="entry name" value="FIDO DOMAIN-CONTAINING PROTEIN DDB_G0283145"/>
    <property type="match status" value="1"/>
</dbReference>
<dbReference type="Pfam" id="PF13776">
    <property type="entry name" value="DUF4172"/>
    <property type="match status" value="1"/>
</dbReference>
<organism evidence="2 3">
    <name type="scientific">Pedobacter fastidiosus</name>
    <dbReference type="NCBI Taxonomy" id="2765361"/>
    <lineage>
        <taxon>Bacteria</taxon>
        <taxon>Pseudomonadati</taxon>
        <taxon>Bacteroidota</taxon>
        <taxon>Sphingobacteriia</taxon>
        <taxon>Sphingobacteriales</taxon>
        <taxon>Sphingobacteriaceae</taxon>
        <taxon>Pedobacter</taxon>
    </lineage>
</organism>
<proteinExistence type="predicted"/>
<evidence type="ECO:0000259" key="1">
    <source>
        <dbReference type="PROSITE" id="PS51459"/>
    </source>
</evidence>
<gene>
    <name evidence="2" type="ORF">H7U22_17555</name>
</gene>
<evidence type="ECO:0000313" key="2">
    <source>
        <dbReference type="EMBL" id="MBC6112232.1"/>
    </source>
</evidence>
<dbReference type="InterPro" id="IPR040198">
    <property type="entry name" value="Fido_containing"/>
</dbReference>
<dbReference type="InterPro" id="IPR003812">
    <property type="entry name" value="Fido"/>
</dbReference>
<name>A0ABR7KVY7_9SPHI</name>
<dbReference type="SUPFAM" id="SSF140931">
    <property type="entry name" value="Fic-like"/>
    <property type="match status" value="1"/>
</dbReference>
<dbReference type="InterPro" id="IPR036388">
    <property type="entry name" value="WH-like_DNA-bd_sf"/>
</dbReference>
<dbReference type="PROSITE" id="PS51459">
    <property type="entry name" value="FIDO"/>
    <property type="match status" value="1"/>
</dbReference>
<dbReference type="Gene3D" id="1.10.3290.10">
    <property type="entry name" value="Fido-like domain"/>
    <property type="match status" value="1"/>
</dbReference>
<evidence type="ECO:0000313" key="3">
    <source>
        <dbReference type="Proteomes" id="UP000652755"/>
    </source>
</evidence>
<dbReference type="Pfam" id="PF02661">
    <property type="entry name" value="Fic"/>
    <property type="match status" value="1"/>
</dbReference>
<protein>
    <submittedName>
        <fullName evidence="2">Fic family protein</fullName>
    </submittedName>
</protein>